<evidence type="ECO:0000313" key="10">
    <source>
        <dbReference type="EMBL" id="AJA50481.1"/>
    </source>
</evidence>
<gene>
    <name evidence="10" type="ORF">CLPA_c03930</name>
    <name evidence="11" type="ORF">CP6013_02755</name>
</gene>
<keyword evidence="6 8" id="KW-1133">Transmembrane helix</keyword>
<keyword evidence="7 8" id="KW-0472">Membrane</keyword>
<evidence type="ECO:0000313" key="11">
    <source>
        <dbReference type="EMBL" id="KRU13507.1"/>
    </source>
</evidence>
<feature type="transmembrane region" description="Helical" evidence="8">
    <location>
        <begin position="286"/>
        <end position="304"/>
    </location>
</feature>
<dbReference type="EMBL" id="JPGY02000001">
    <property type="protein sequence ID" value="KRU13507.1"/>
    <property type="molecule type" value="Genomic_DNA"/>
</dbReference>
<feature type="transmembrane region" description="Helical" evidence="8">
    <location>
        <begin position="177"/>
        <end position="197"/>
    </location>
</feature>
<feature type="transmembrane region" description="Helical" evidence="8">
    <location>
        <begin position="343"/>
        <end position="359"/>
    </location>
</feature>
<dbReference type="GO" id="GO:0140359">
    <property type="term" value="F:ABC-type transporter activity"/>
    <property type="evidence" value="ECO:0007669"/>
    <property type="project" value="InterPro"/>
</dbReference>
<evidence type="ECO:0000256" key="5">
    <source>
        <dbReference type="ARBA" id="ARBA00022692"/>
    </source>
</evidence>
<name>A0A0H3J3K4_CLOPA</name>
<organism evidence="10 13">
    <name type="scientific">Clostridium pasteurianum DSM 525 = ATCC 6013</name>
    <dbReference type="NCBI Taxonomy" id="1262449"/>
    <lineage>
        <taxon>Bacteria</taxon>
        <taxon>Bacillati</taxon>
        <taxon>Bacillota</taxon>
        <taxon>Clostridia</taxon>
        <taxon>Eubacteriales</taxon>
        <taxon>Clostridiaceae</taxon>
        <taxon>Clostridium</taxon>
    </lineage>
</organism>
<evidence type="ECO:0000256" key="1">
    <source>
        <dbReference type="ARBA" id="ARBA00004651"/>
    </source>
</evidence>
<dbReference type="PROSITE" id="PS51012">
    <property type="entry name" value="ABC_TM2"/>
    <property type="match status" value="1"/>
</dbReference>
<evidence type="ECO:0000256" key="6">
    <source>
        <dbReference type="ARBA" id="ARBA00022989"/>
    </source>
</evidence>
<evidence type="ECO:0000256" key="3">
    <source>
        <dbReference type="ARBA" id="ARBA00022448"/>
    </source>
</evidence>
<reference evidence="11" key="2">
    <citation type="submission" date="2015-10" db="EMBL/GenBank/DDBJ databases">
        <title>Improved Draft Genome Sequence of Clostridium pasteurianum Strain ATCC 6013 (DSM 525) Using a Hybrid Next-Generation Sequencing Approach.</title>
        <authorList>
            <person name="Pyne M.E."/>
            <person name="Utturkar S.M."/>
            <person name="Brown S.D."/>
            <person name="Moo-Young M."/>
            <person name="Chung D.A."/>
            <person name="Chou P.C."/>
        </authorList>
    </citation>
    <scope>NUCLEOTIDE SEQUENCE</scope>
    <source>
        <strain evidence="11">ATCC 6013</strain>
    </source>
</reference>
<feature type="transmembrane region" description="Helical" evidence="8">
    <location>
        <begin position="253"/>
        <end position="274"/>
    </location>
</feature>
<comment type="subcellular location">
    <subcellularLocation>
        <location evidence="1">Cell membrane</location>
        <topology evidence="1">Multi-pass membrane protein</topology>
    </subcellularLocation>
</comment>
<dbReference type="PANTHER" id="PTHR30294:SF29">
    <property type="entry name" value="MULTIDRUG ABC TRANSPORTER PERMEASE YBHS-RELATED"/>
    <property type="match status" value="1"/>
</dbReference>
<dbReference type="Pfam" id="PF12698">
    <property type="entry name" value="ABC2_membrane_3"/>
    <property type="match status" value="1"/>
</dbReference>
<proteinExistence type="inferred from homology"/>
<dbReference type="AlphaFoldDB" id="A0A0H3J3K4"/>
<feature type="transmembrane region" description="Helical" evidence="8">
    <location>
        <begin position="218"/>
        <end position="247"/>
    </location>
</feature>
<evidence type="ECO:0000313" key="13">
    <source>
        <dbReference type="Proteomes" id="UP000030905"/>
    </source>
</evidence>
<evidence type="ECO:0000256" key="8">
    <source>
        <dbReference type="SAM" id="Phobius"/>
    </source>
</evidence>
<keyword evidence="4" id="KW-1003">Cell membrane</keyword>
<evidence type="ECO:0000256" key="4">
    <source>
        <dbReference type="ARBA" id="ARBA00022475"/>
    </source>
</evidence>
<dbReference type="KEGG" id="cpat:CLPA_c03930"/>
<dbReference type="PATRIC" id="fig|1262449.3.peg.285"/>
<dbReference type="PANTHER" id="PTHR30294">
    <property type="entry name" value="MEMBRANE COMPONENT OF ABC TRANSPORTER YHHJ-RELATED"/>
    <property type="match status" value="1"/>
</dbReference>
<dbReference type="eggNOG" id="COG0842">
    <property type="taxonomic scope" value="Bacteria"/>
</dbReference>
<comment type="similarity">
    <text evidence="2">Belongs to the ABC-2 integral membrane protein family.</text>
</comment>
<keyword evidence="13" id="KW-1185">Reference proteome</keyword>
<feature type="domain" description="ABC transmembrane type-2" evidence="9">
    <location>
        <begin position="123"/>
        <end position="364"/>
    </location>
</feature>
<dbReference type="InterPro" id="IPR013525">
    <property type="entry name" value="ABC2_TM"/>
</dbReference>
<dbReference type="InterPro" id="IPR047817">
    <property type="entry name" value="ABC2_TM_bact-type"/>
</dbReference>
<dbReference type="Gene3D" id="3.40.1710.10">
    <property type="entry name" value="abc type-2 transporter like domain"/>
    <property type="match status" value="1"/>
</dbReference>
<dbReference type="Proteomes" id="UP000028042">
    <property type="component" value="Unassembled WGS sequence"/>
</dbReference>
<protein>
    <submittedName>
        <fullName evidence="10">ABC-2 family transporter protein</fullName>
    </submittedName>
</protein>
<keyword evidence="5 8" id="KW-0812">Transmembrane</keyword>
<dbReference type="GeneID" id="93072635"/>
<accession>A0A0H3J3K4</accession>
<dbReference type="InterPro" id="IPR051449">
    <property type="entry name" value="ABC-2_transporter_component"/>
</dbReference>
<reference evidence="10 13" key="1">
    <citation type="journal article" date="2015" name="Genome Announc.">
        <title>Complete Genome Sequence of the Nitrogen-Fixing and Solvent-Producing Clostridium pasteurianum DSM 525.</title>
        <authorList>
            <person name="Poehlein A."/>
            <person name="Grosse-Honebrink A."/>
            <person name="Zhang Y."/>
            <person name="Minton N.P."/>
            <person name="Daniel R."/>
        </authorList>
    </citation>
    <scope>NUCLEOTIDE SEQUENCE [LARGE SCALE GENOMIC DNA]</scope>
    <source>
        <strain evidence="10">DSM 525</strain>
        <strain evidence="13">DSM 525 / ATCC 6013</strain>
    </source>
</reference>
<sequence length="366" mass="40983">MTIFFNNIKRILKSKIQLIVLFILPLLPLVPICLDNSVSMNTIKIGIVDNDKTELTSTLQYILKSQLKIIDIQQKDINSSINEAKADFVISIPKGYTDKIINLQDIQIQGYANKDKNITPFMQRFIDGFINPVKNIAKVSNKNSNIFYEGLKSFRKTVIEERQKAKAKPVKKNSNTAWGMIIQFCMFSSIFASTTIITDKENKTFFRTLSSPVSLRNYMFETILSFYFIALLQLIIFSSVVVFGFGIEAGTSLINVMLVLLVIALVSVSFGIAVSSISRNVTKATMIGISLITVMCMIGGAWGMKSSSKVIQNISKLIPVTWAMEAIEKLIDNKALGSMMQDISILLIFAVVFFFLGTWKKADIVK</sequence>
<dbReference type="EMBL" id="CP009268">
    <property type="protein sequence ID" value="AJA50481.1"/>
    <property type="molecule type" value="Genomic_DNA"/>
</dbReference>
<dbReference type="GO" id="GO:0005886">
    <property type="term" value="C:plasma membrane"/>
    <property type="evidence" value="ECO:0007669"/>
    <property type="project" value="UniProtKB-SubCell"/>
</dbReference>
<evidence type="ECO:0000313" key="12">
    <source>
        <dbReference type="Proteomes" id="UP000028042"/>
    </source>
</evidence>
<evidence type="ECO:0000256" key="2">
    <source>
        <dbReference type="ARBA" id="ARBA00007783"/>
    </source>
</evidence>
<keyword evidence="3" id="KW-0813">Transport</keyword>
<dbReference type="Proteomes" id="UP000030905">
    <property type="component" value="Chromosome"/>
</dbReference>
<evidence type="ECO:0000256" key="7">
    <source>
        <dbReference type="ARBA" id="ARBA00023136"/>
    </source>
</evidence>
<dbReference type="KEGG" id="cpae:CPAST_c03930"/>
<dbReference type="RefSeq" id="WP_003441073.1">
    <property type="nucleotide sequence ID" value="NZ_ANZB01000001.1"/>
</dbReference>
<evidence type="ECO:0000259" key="9">
    <source>
        <dbReference type="PROSITE" id="PS51012"/>
    </source>
</evidence>
<reference evidence="11 12" key="3">
    <citation type="journal article" name="Genome Announc.">
        <title>Improved Draft Genome Sequence of Clostridium pasteurianum Strain ATCC 6013 (DSM 525) Using a Hybrid Next-Generation Sequencing Approach.</title>
        <authorList>
            <person name="Pyne M.E."/>
            <person name="Utturkar S."/>
            <person name="Brown S.D."/>
            <person name="Moo-Young M."/>
            <person name="Chung D.A."/>
            <person name="Chou C.P."/>
        </authorList>
    </citation>
    <scope>NUCLEOTIDE SEQUENCE [LARGE SCALE GENOMIC DNA]</scope>
    <source>
        <strain evidence="11 12">ATCC 6013</strain>
    </source>
</reference>